<feature type="domain" description="Plastocyanin-like" evidence="3">
    <location>
        <begin position="342"/>
        <end position="403"/>
    </location>
</feature>
<dbReference type="SUPFAM" id="SSF49503">
    <property type="entry name" value="Cupredoxins"/>
    <property type="match status" value="3"/>
</dbReference>
<protein>
    <submittedName>
        <fullName evidence="6">Multicopper oxidase domain-containing protein</fullName>
    </submittedName>
</protein>
<dbReference type="CDD" id="cd13844">
    <property type="entry name" value="CuRO_1_BOD_CotA_like"/>
    <property type="match status" value="1"/>
</dbReference>
<keyword evidence="7" id="KW-1185">Reference proteome</keyword>
<dbReference type="InterPro" id="IPR011707">
    <property type="entry name" value="Cu-oxidase-like_N"/>
</dbReference>
<feature type="domain" description="Plastocyanin-like" evidence="4">
    <location>
        <begin position="522"/>
        <end position="666"/>
    </location>
</feature>
<name>A0A975JY81_9MYCO</name>
<reference evidence="6" key="1">
    <citation type="submission" date="2019-12" db="EMBL/GenBank/DDBJ databases">
        <title>Mycobacterium spongiae sp. nov.</title>
        <authorList>
            <person name="Stinear T."/>
        </authorList>
    </citation>
    <scope>NUCLEOTIDE SEQUENCE</scope>
    <source>
        <strain evidence="6">FSD4b-SM</strain>
    </source>
</reference>
<feature type="region of interest" description="Disordered" evidence="2">
    <location>
        <begin position="155"/>
        <end position="176"/>
    </location>
</feature>
<accession>A0A975JY81</accession>
<dbReference type="InterPro" id="IPR011706">
    <property type="entry name" value="Cu-oxidase_C"/>
</dbReference>
<dbReference type="AlphaFoldDB" id="A0A975JY81"/>
<evidence type="ECO:0000256" key="1">
    <source>
        <dbReference type="ARBA" id="ARBA00010609"/>
    </source>
</evidence>
<dbReference type="PROSITE" id="PS51318">
    <property type="entry name" value="TAT"/>
    <property type="match status" value="1"/>
</dbReference>
<feature type="domain" description="Plastocyanin-like" evidence="5">
    <location>
        <begin position="181"/>
        <end position="260"/>
    </location>
</feature>
<dbReference type="InterPro" id="IPR008972">
    <property type="entry name" value="Cupredoxin"/>
</dbReference>
<dbReference type="Gene3D" id="2.60.40.420">
    <property type="entry name" value="Cupredoxins - blue copper proteins"/>
    <property type="match status" value="3"/>
</dbReference>
<dbReference type="GO" id="GO:0016491">
    <property type="term" value="F:oxidoreductase activity"/>
    <property type="evidence" value="ECO:0007669"/>
    <property type="project" value="InterPro"/>
</dbReference>
<dbReference type="InterPro" id="IPR006311">
    <property type="entry name" value="TAT_signal"/>
</dbReference>
<dbReference type="KEGG" id="mspg:F6B93_10715"/>
<proteinExistence type="inferred from homology"/>
<evidence type="ECO:0000256" key="2">
    <source>
        <dbReference type="SAM" id="MobiDB-lite"/>
    </source>
</evidence>
<dbReference type="Pfam" id="PF07731">
    <property type="entry name" value="Cu-oxidase_2"/>
    <property type="match status" value="1"/>
</dbReference>
<dbReference type="EMBL" id="CP046600">
    <property type="protein sequence ID" value="QUR67505.1"/>
    <property type="molecule type" value="Genomic_DNA"/>
</dbReference>
<dbReference type="PANTHER" id="PTHR48267">
    <property type="entry name" value="CUPREDOXIN SUPERFAMILY PROTEIN"/>
    <property type="match status" value="1"/>
</dbReference>
<gene>
    <name evidence="6" type="ORF">F6B93_10715</name>
</gene>
<evidence type="ECO:0000313" key="6">
    <source>
        <dbReference type="EMBL" id="QUR67505.1"/>
    </source>
</evidence>
<dbReference type="Pfam" id="PF07732">
    <property type="entry name" value="Cu-oxidase_3"/>
    <property type="match status" value="1"/>
</dbReference>
<evidence type="ECO:0000259" key="4">
    <source>
        <dbReference type="Pfam" id="PF07731"/>
    </source>
</evidence>
<comment type="similarity">
    <text evidence="1">Belongs to the multicopper oxidase family.</text>
</comment>
<dbReference type="Proteomes" id="UP000682202">
    <property type="component" value="Chromosome"/>
</dbReference>
<dbReference type="GO" id="GO:0005507">
    <property type="term" value="F:copper ion binding"/>
    <property type="evidence" value="ECO:0007669"/>
    <property type="project" value="InterPro"/>
</dbReference>
<dbReference type="Pfam" id="PF00394">
    <property type="entry name" value="Cu-oxidase"/>
    <property type="match status" value="1"/>
</dbReference>
<dbReference type="InterPro" id="IPR045087">
    <property type="entry name" value="Cu-oxidase_fam"/>
</dbReference>
<dbReference type="PANTHER" id="PTHR48267:SF1">
    <property type="entry name" value="BILIRUBIN OXIDASE"/>
    <property type="match status" value="1"/>
</dbReference>
<sequence length="669" mass="74434">MTHHSSRETADPMASRRTFLRASVSTGALLGLNLGGALAGCARTEQHARAVTLLDPASQEKFRNPLPRPARIQPDPDAILTLSMAEARQWMGLRAPDGSRLLTTVYGFAHEDQVATPGPTIIARSRETVAVEWQNQLPTDKPHILPIDLTLHIPDLGDSGDSGDPGDSGDSGDSGDQFITQKPLVIHLHGGHTNPESDGSPEAWYTQDYHTIGPEWTTRTYRYDNTQEAAGLWYHDHTVGMTRLNVYAGLAGMYLVKDENEDRLIEQAILPDDDHMIEIVIHDALFDDSGNLYLPGRHGEPIDPIGEKEIADNWPNPTVLDEFFGTHILVNGMAWPKVDLPPNRYRLRLLNGSVSRSYVLEFDNGMEFFQVGSDGGFLNSPVRLTQLVVAPAERMDIVVDFSAHAGEKMVLRNLGPELPFRGYVDPADPDNFMKLVYNAGGDLQITNGLGGLATIADPETTGLIMRFDIGDADTAGDLQAPNFGPAAMLREPRQLLPRDNPHKVRQLVLFNLRDDMDRTLVLLGSMESGSLFYSDEITEIIDQGSTEIWEIYNTTNSAHPIHLHQVQFEVINRQQFDGDVVHRTQQFMHDPQRTFQGAKLELHGLKGDPVFPQPNEQGRKDTTLALAGQVTRLIAHFDLVGTYVWHCHIISHEDYDMMRKFLVQPNPSE</sequence>
<organism evidence="6 7">
    <name type="scientific">Mycobacterium spongiae</name>
    <dbReference type="NCBI Taxonomy" id="886343"/>
    <lineage>
        <taxon>Bacteria</taxon>
        <taxon>Bacillati</taxon>
        <taxon>Actinomycetota</taxon>
        <taxon>Actinomycetes</taxon>
        <taxon>Mycobacteriales</taxon>
        <taxon>Mycobacteriaceae</taxon>
        <taxon>Mycobacterium</taxon>
    </lineage>
</organism>
<dbReference type="InterPro" id="IPR001117">
    <property type="entry name" value="Cu-oxidase_2nd"/>
</dbReference>
<evidence type="ECO:0000259" key="5">
    <source>
        <dbReference type="Pfam" id="PF07732"/>
    </source>
</evidence>
<evidence type="ECO:0000313" key="7">
    <source>
        <dbReference type="Proteomes" id="UP000682202"/>
    </source>
</evidence>
<evidence type="ECO:0000259" key="3">
    <source>
        <dbReference type="Pfam" id="PF00394"/>
    </source>
</evidence>